<dbReference type="RefSeq" id="WP_149097094.1">
    <property type="nucleotide sequence ID" value="NZ_BMMG01000001.1"/>
</dbReference>
<feature type="transmembrane region" description="Helical" evidence="1">
    <location>
        <begin position="145"/>
        <end position="164"/>
    </location>
</feature>
<dbReference type="CDD" id="cd06174">
    <property type="entry name" value="MFS"/>
    <property type="match status" value="1"/>
</dbReference>
<dbReference type="Proteomes" id="UP000323866">
    <property type="component" value="Unassembled WGS sequence"/>
</dbReference>
<keyword evidence="1" id="KW-1133">Transmembrane helix</keyword>
<feature type="transmembrane region" description="Helical" evidence="1">
    <location>
        <begin position="367"/>
        <end position="386"/>
    </location>
</feature>
<reference evidence="3 5" key="3">
    <citation type="submission" date="2024-08" db="EMBL/GenBank/DDBJ databases">
        <authorList>
            <person name="Wei W."/>
        </authorList>
    </citation>
    <scope>NUCLEOTIDE SEQUENCE [LARGE SCALE GENOMIC DNA]</scope>
    <source>
        <strain evidence="3 5">XU2</strain>
    </source>
</reference>
<dbReference type="SUPFAM" id="SSF48371">
    <property type="entry name" value="ARM repeat"/>
    <property type="match status" value="1"/>
</dbReference>
<dbReference type="SUPFAM" id="SSF103473">
    <property type="entry name" value="MFS general substrate transporter"/>
    <property type="match status" value="1"/>
</dbReference>
<reference evidence="2 4" key="1">
    <citation type="submission" date="2019-07" db="EMBL/GenBank/DDBJ databases">
        <authorList>
            <person name="Qu J.-H."/>
        </authorList>
    </citation>
    <scope>NUCLEOTIDE SEQUENCE [LARGE SCALE GENOMIC DNA]</scope>
    <source>
        <strain evidence="2 4">MDT1-10-3</strain>
    </source>
</reference>
<keyword evidence="5" id="KW-1185">Reference proteome</keyword>
<reference evidence="2 4" key="2">
    <citation type="submission" date="2019-09" db="EMBL/GenBank/DDBJ databases">
        <title>A bacterium isolated from glacier soil.</title>
        <authorList>
            <person name="Liu Q."/>
        </authorList>
    </citation>
    <scope>NUCLEOTIDE SEQUENCE [LARGE SCALE GENOMIC DNA]</scope>
    <source>
        <strain evidence="2 4">MDT1-10-3</strain>
    </source>
</reference>
<dbReference type="InterPro" id="IPR011989">
    <property type="entry name" value="ARM-like"/>
</dbReference>
<feature type="transmembrane region" description="Helical" evidence="1">
    <location>
        <begin position="86"/>
        <end position="106"/>
    </location>
</feature>
<feature type="transmembrane region" description="Helical" evidence="1">
    <location>
        <begin position="21"/>
        <end position="44"/>
    </location>
</feature>
<keyword evidence="1" id="KW-0812">Transmembrane</keyword>
<evidence type="ECO:0000313" key="4">
    <source>
        <dbReference type="Proteomes" id="UP000323866"/>
    </source>
</evidence>
<evidence type="ECO:0000256" key="1">
    <source>
        <dbReference type="SAM" id="Phobius"/>
    </source>
</evidence>
<name>A0A5M8QTE7_9BACT</name>
<sequence length="925" mass="103983">MNSKIIALLNIRSAEAQVVKQLFLVQLFLGIATSTLFTSTLAMFLNAFEVTDIPKVYIVSAGLLLVTNLGYAQLETRLSAKKLLQIVILFSSVTLFFSWAGVMFYSEKLLPFFLSAWNMVVYMLVGYAFWGMASIIFNVRESKRLFSVVGSGDIPAKLLGYTAVSVLAPVLGVESLLGLSIGSFLLAYFFLARFEHRAISSHDTLHEPAHRSPRRSFIARYFHNPLIFAIAMFSLAAFTVYSLIDYTFLAEVKSRFKSSPDMASFLGMFFAVGRVVALLVKLMLSSRVISRLGLSNSLLIAPGVLLAITLYLLLPRNSENAIFIIFGVMVLVSEVLKSAVQEPSFLVLFQPLHPHARLKGHLISKGYTMPFALLATGIFLVSYNHWYGPISITLVCQILAVLLVAWIFTVFQVKTQYLRALVIALRKGFFTGTELFLNEESVRKILLDKLDSGKPKEVIMALELLERSAYQGLEDRLLPLLQSPNDTIKKYVLSRIVALKLSRAFPLIEKTLQEKPYDPCRPDFIKAFYSLTPQPIDIPPLERLEVKKAALVGLAHRPEETARALVQQHLKTFTHSQDEAERLAVLDIYTVDRHKEFLPSITVLLLDSSPKVHKRALETAGKTKDPSLLPQILRTGQSRKSLYALQNALVHFGDAAFAPHHVPQRQALSEDLTLNFIRAAGKVKGDFSTQFLEQQVGHGALFPDEAIEALWYKNAVLQKEGRKQVQGWLKTKLWQSRKKALYCQCLAKGKEFPLLEQALASETKQDIKYIMRSLALLYDRQRINRVMDMLSIGSAEKIANAIEMLEQLIPKRCFIVVESLLDFHLDKEKRWGHSKEKTTLSTSHIIKEIISENPAGCSAWVKSVACYSILALPTPELTQAIAPEPSFAPDALYSETRAFVINQLSTLRKRMRYAANRESPDLKFL</sequence>
<protein>
    <submittedName>
        <fullName evidence="3">NTP/NDP exchange transporter</fullName>
    </submittedName>
</protein>
<feature type="transmembrane region" description="Helical" evidence="1">
    <location>
        <begin position="170"/>
        <end position="191"/>
    </location>
</feature>
<dbReference type="OrthoDB" id="9810708at2"/>
<dbReference type="EMBL" id="JBGOGF010000009">
    <property type="protein sequence ID" value="MFA1772889.1"/>
    <property type="molecule type" value="Genomic_DNA"/>
</dbReference>
<dbReference type="AlphaFoldDB" id="A0A5M8QTE7"/>
<keyword evidence="1" id="KW-0472">Membrane</keyword>
<dbReference type="Proteomes" id="UP001570846">
    <property type="component" value="Unassembled WGS sequence"/>
</dbReference>
<organism evidence="2 4">
    <name type="scientific">Rufibacter glacialis</name>
    <dbReference type="NCBI Taxonomy" id="1259555"/>
    <lineage>
        <taxon>Bacteria</taxon>
        <taxon>Pseudomonadati</taxon>
        <taxon>Bacteroidota</taxon>
        <taxon>Cytophagia</taxon>
        <taxon>Cytophagales</taxon>
        <taxon>Hymenobacteraceae</taxon>
        <taxon>Rufibacter</taxon>
    </lineage>
</organism>
<feature type="transmembrane region" description="Helical" evidence="1">
    <location>
        <begin position="112"/>
        <end position="133"/>
    </location>
</feature>
<feature type="transmembrane region" description="Helical" evidence="1">
    <location>
        <begin position="56"/>
        <end position="74"/>
    </location>
</feature>
<dbReference type="EMBL" id="VKKZ01000010">
    <property type="protein sequence ID" value="KAA6437472.1"/>
    <property type="molecule type" value="Genomic_DNA"/>
</dbReference>
<evidence type="ECO:0000313" key="3">
    <source>
        <dbReference type="EMBL" id="MFA1772889.1"/>
    </source>
</evidence>
<dbReference type="InterPro" id="IPR016024">
    <property type="entry name" value="ARM-type_fold"/>
</dbReference>
<proteinExistence type="predicted"/>
<gene>
    <name evidence="3" type="ORF">ACD591_16430</name>
    <name evidence="2" type="ORF">FOE74_02930</name>
</gene>
<accession>A0A5M8QTE7</accession>
<feature type="transmembrane region" description="Helical" evidence="1">
    <location>
        <begin position="296"/>
        <end position="314"/>
    </location>
</feature>
<dbReference type="InterPro" id="IPR036259">
    <property type="entry name" value="MFS_trans_sf"/>
</dbReference>
<comment type="caution">
    <text evidence="2">The sequence shown here is derived from an EMBL/GenBank/DDBJ whole genome shotgun (WGS) entry which is preliminary data.</text>
</comment>
<dbReference type="Gene3D" id="1.25.10.10">
    <property type="entry name" value="Leucine-rich Repeat Variant"/>
    <property type="match status" value="1"/>
</dbReference>
<evidence type="ECO:0000313" key="2">
    <source>
        <dbReference type="EMBL" id="KAA6437472.1"/>
    </source>
</evidence>
<evidence type="ECO:0000313" key="5">
    <source>
        <dbReference type="Proteomes" id="UP001570846"/>
    </source>
</evidence>
<feature type="transmembrane region" description="Helical" evidence="1">
    <location>
        <begin position="392"/>
        <end position="411"/>
    </location>
</feature>
<feature type="transmembrane region" description="Helical" evidence="1">
    <location>
        <begin position="221"/>
        <end position="244"/>
    </location>
</feature>
<feature type="transmembrane region" description="Helical" evidence="1">
    <location>
        <begin position="264"/>
        <end position="284"/>
    </location>
</feature>